<comment type="similarity">
    <text evidence="2">Belongs to the DNA polymerase type-B family.</text>
</comment>
<dbReference type="Gene3D" id="3.30.420.10">
    <property type="entry name" value="Ribonuclease H-like superfamily/Ribonuclease H"/>
    <property type="match status" value="1"/>
</dbReference>
<evidence type="ECO:0000256" key="5">
    <source>
        <dbReference type="ARBA" id="ARBA00022695"/>
    </source>
</evidence>
<keyword evidence="4" id="KW-0808">Transferase</keyword>
<evidence type="ECO:0000313" key="12">
    <source>
        <dbReference type="Proteomes" id="UP000220045"/>
    </source>
</evidence>
<dbReference type="GO" id="GO:0003887">
    <property type="term" value="F:DNA-directed DNA polymerase activity"/>
    <property type="evidence" value="ECO:0007669"/>
    <property type="project" value="UniProtKB-KW"/>
</dbReference>
<dbReference type="EC" id="2.7.7.7" evidence="3"/>
<dbReference type="InterPro" id="IPR036397">
    <property type="entry name" value="RNaseH_sf"/>
</dbReference>
<dbReference type="GO" id="GO:0006260">
    <property type="term" value="P:DNA replication"/>
    <property type="evidence" value="ECO:0007669"/>
    <property type="project" value="UniProtKB-KW"/>
</dbReference>
<evidence type="ECO:0000256" key="3">
    <source>
        <dbReference type="ARBA" id="ARBA00012417"/>
    </source>
</evidence>
<evidence type="ECO:0000256" key="6">
    <source>
        <dbReference type="ARBA" id="ARBA00022705"/>
    </source>
</evidence>
<dbReference type="PANTHER" id="PTHR33568">
    <property type="entry name" value="DNA POLYMERASE"/>
    <property type="match status" value="1"/>
</dbReference>
<dbReference type="InterPro" id="IPR043502">
    <property type="entry name" value="DNA/RNA_pol_sf"/>
</dbReference>
<evidence type="ECO:0000259" key="10">
    <source>
        <dbReference type="Pfam" id="PF03175"/>
    </source>
</evidence>
<evidence type="ECO:0000256" key="4">
    <source>
        <dbReference type="ARBA" id="ARBA00022679"/>
    </source>
</evidence>
<evidence type="ECO:0000256" key="1">
    <source>
        <dbReference type="ARBA" id="ARBA00002286"/>
    </source>
</evidence>
<dbReference type="GO" id="GO:0000166">
    <property type="term" value="F:nucleotide binding"/>
    <property type="evidence" value="ECO:0007669"/>
    <property type="project" value="InterPro"/>
</dbReference>
<dbReference type="RefSeq" id="WP_098096910.1">
    <property type="nucleotide sequence ID" value="NZ_NUEL01000085.1"/>
</dbReference>
<gene>
    <name evidence="11" type="ORF">CN684_31175</name>
</gene>
<evidence type="ECO:0000256" key="8">
    <source>
        <dbReference type="ARBA" id="ARBA00023125"/>
    </source>
</evidence>
<accession>A0A2A7VQP1</accession>
<feature type="domain" description="DNA-directed DNA polymerase family B mitochondria/virus" evidence="10">
    <location>
        <begin position="165"/>
        <end position="480"/>
    </location>
</feature>
<comment type="catalytic activity">
    <reaction evidence="9">
        <text>DNA(n) + a 2'-deoxyribonucleoside 5'-triphosphate = DNA(n+1) + diphosphate</text>
        <dbReference type="Rhea" id="RHEA:22508"/>
        <dbReference type="Rhea" id="RHEA-COMP:17339"/>
        <dbReference type="Rhea" id="RHEA-COMP:17340"/>
        <dbReference type="ChEBI" id="CHEBI:33019"/>
        <dbReference type="ChEBI" id="CHEBI:61560"/>
        <dbReference type="ChEBI" id="CHEBI:173112"/>
        <dbReference type="EC" id="2.7.7.7"/>
    </reaction>
</comment>
<name>A0A2A7VQP1_9BACI</name>
<dbReference type="Gene3D" id="3.90.1600.10">
    <property type="entry name" value="Palm domain of DNA polymerase"/>
    <property type="match status" value="2"/>
</dbReference>
<evidence type="ECO:0000256" key="9">
    <source>
        <dbReference type="ARBA" id="ARBA00049244"/>
    </source>
</evidence>
<dbReference type="Pfam" id="PF03175">
    <property type="entry name" value="DNA_pol_B_2"/>
    <property type="match status" value="1"/>
</dbReference>
<evidence type="ECO:0000313" key="11">
    <source>
        <dbReference type="EMBL" id="PEI99648.1"/>
    </source>
</evidence>
<dbReference type="Proteomes" id="UP000220045">
    <property type="component" value="Unassembled WGS sequence"/>
</dbReference>
<keyword evidence="5" id="KW-0548">Nucleotidyltransferase</keyword>
<dbReference type="PANTHER" id="PTHR33568:SF3">
    <property type="entry name" value="DNA-DIRECTED DNA POLYMERASE"/>
    <property type="match status" value="1"/>
</dbReference>
<keyword evidence="7" id="KW-0239">DNA-directed DNA polymerase</keyword>
<keyword evidence="6" id="KW-0235">DNA replication</keyword>
<dbReference type="InterPro" id="IPR004868">
    <property type="entry name" value="DNA-dir_DNA_pol_B_mt/vir"/>
</dbReference>
<dbReference type="Gene3D" id="1.10.287.690">
    <property type="entry name" value="Helix hairpin bin"/>
    <property type="match status" value="1"/>
</dbReference>
<protein>
    <recommendedName>
        <fullName evidence="3">DNA-directed DNA polymerase</fullName>
        <ecNumber evidence="3">2.7.7.7</ecNumber>
    </recommendedName>
</protein>
<dbReference type="InterPro" id="IPR012337">
    <property type="entry name" value="RNaseH-like_sf"/>
</dbReference>
<dbReference type="GO" id="GO:0003677">
    <property type="term" value="F:DNA binding"/>
    <property type="evidence" value="ECO:0007669"/>
    <property type="project" value="UniProtKB-KW"/>
</dbReference>
<proteinExistence type="inferred from homology"/>
<dbReference type="AlphaFoldDB" id="A0A2A7VQP1"/>
<dbReference type="SUPFAM" id="SSF56672">
    <property type="entry name" value="DNA/RNA polymerases"/>
    <property type="match status" value="1"/>
</dbReference>
<organism evidence="11 12">
    <name type="scientific">Bacillus wiedmannii</name>
    <dbReference type="NCBI Taxonomy" id="1890302"/>
    <lineage>
        <taxon>Bacteria</taxon>
        <taxon>Bacillati</taxon>
        <taxon>Bacillota</taxon>
        <taxon>Bacilli</taxon>
        <taxon>Bacillales</taxon>
        <taxon>Bacillaceae</taxon>
        <taxon>Bacillus</taxon>
        <taxon>Bacillus cereus group</taxon>
    </lineage>
</organism>
<comment type="caution">
    <text evidence="11">The sequence shown here is derived from an EMBL/GenBank/DDBJ whole genome shotgun (WGS) entry which is preliminary data.</text>
</comment>
<dbReference type="InterPro" id="IPR023211">
    <property type="entry name" value="DNA_pol_palm_dom_sf"/>
</dbReference>
<sequence>MNLKKGKEKECEKPFKLVTLDVETRGEYGEIFLSGIYDGERFFHSSNPRFILTHLQSLGQEYDLHVYVHFLDFDMSKMLYNILGTDKIDFSKSTFISDRVAVCKLNTMTFHDSYKLLPSSLADICESFEMGDAGKMDIMPYAESLGFKDKEEFFKCISCNDPVLVDYLERDCVSLYNIIVEIMQISRLNVHEFVTAPTVASLSLKIFRKFWKEEYKKLTSTNYNYNPECEYVEQQIRKAYHGGRVEIIKPIAEDVKHYDRVSMYPTIMKEMEVPYGLVKIYRMGEKILPIDVYESYKYSNKKNGNGFALVKINIPDMNIPPLPYKFSRKLLFPTGKLWGVWSFDELMMAEKYGAEIEEVQEAYFWPKKEKLFNGFVTYFESMKTSGHGAKRDFAKRILNALYGKFGMRRIQKAFCNAEDEAKRIAKGEDYVKLTYSKVKGIKQEFIQYATVSKSAYIQPHVSALITSLGRICHYEMIKEQEAKGNVYYFDTDSVVCDAEITPEKVGKNFGDWDKKGDVSYGLYIQEKFYSEVGYKEEDGKIVAYEKVKAKGIRKDVKETMRYSDFQGLYQNVLDGDRSVKIYQDRTKRVSLLRALTSNRDVEANSLESKSISLHRRKKRLIDYVGNVSFPHHFEDYDSAKPMYWSNEELDNKVWQEIKFHDTPDGNIKGA</sequence>
<dbReference type="EMBL" id="NUEL01000085">
    <property type="protein sequence ID" value="PEI99648.1"/>
    <property type="molecule type" value="Genomic_DNA"/>
</dbReference>
<reference evidence="11 12" key="1">
    <citation type="submission" date="2017-09" db="EMBL/GenBank/DDBJ databases">
        <title>Large-scale bioinformatics analysis of Bacillus genomes uncovers conserved roles of natural products in bacterial physiology.</title>
        <authorList>
            <consortium name="Agbiome Team Llc"/>
            <person name="Bleich R.M."/>
            <person name="Grubbs K.J."/>
            <person name="Santa Maria K.C."/>
            <person name="Allen S.E."/>
            <person name="Farag S."/>
            <person name="Shank E.A."/>
            <person name="Bowers A."/>
        </authorList>
    </citation>
    <scope>NUCLEOTIDE SEQUENCE [LARGE SCALE GENOMIC DNA]</scope>
    <source>
        <strain evidence="11 12">AFS004017</strain>
    </source>
</reference>
<comment type="function">
    <text evidence="1">Involved in the transposition of the insertion sequence.</text>
</comment>
<dbReference type="SUPFAM" id="SSF53098">
    <property type="entry name" value="Ribonuclease H-like"/>
    <property type="match status" value="1"/>
</dbReference>
<evidence type="ECO:0000256" key="7">
    <source>
        <dbReference type="ARBA" id="ARBA00022932"/>
    </source>
</evidence>
<evidence type="ECO:0000256" key="2">
    <source>
        <dbReference type="ARBA" id="ARBA00005755"/>
    </source>
</evidence>
<keyword evidence="8" id="KW-0238">DNA-binding</keyword>